<evidence type="ECO:0000256" key="8">
    <source>
        <dbReference type="ARBA" id="ARBA00023237"/>
    </source>
</evidence>
<keyword evidence="8 9" id="KW-0998">Cell outer membrane</keyword>
<feature type="domain" description="TonB-dependent receptor-like beta-barrel" evidence="12">
    <location>
        <begin position="347"/>
        <end position="708"/>
    </location>
</feature>
<keyword evidence="4 9" id="KW-1134">Transmembrane beta strand</keyword>
<evidence type="ECO:0000259" key="13">
    <source>
        <dbReference type="Pfam" id="PF07715"/>
    </source>
</evidence>
<keyword evidence="3 9" id="KW-0813">Transport</keyword>
<evidence type="ECO:0000256" key="5">
    <source>
        <dbReference type="ARBA" id="ARBA00022692"/>
    </source>
</evidence>
<evidence type="ECO:0000256" key="4">
    <source>
        <dbReference type="ARBA" id="ARBA00022452"/>
    </source>
</evidence>
<dbReference type="Gene3D" id="2.170.130.10">
    <property type="entry name" value="TonB-dependent receptor, plug domain"/>
    <property type="match status" value="1"/>
</dbReference>
<dbReference type="PANTHER" id="PTHR32552:SF82">
    <property type="entry name" value="FCUA PROTEIN"/>
    <property type="match status" value="1"/>
</dbReference>
<evidence type="ECO:0000313" key="14">
    <source>
        <dbReference type="EMBL" id="GAA0213923.1"/>
    </source>
</evidence>
<dbReference type="InterPro" id="IPR036942">
    <property type="entry name" value="Beta-barrel_TonB_sf"/>
</dbReference>
<keyword evidence="11" id="KW-0732">Signal</keyword>
<organism evidence="14 15">
    <name type="scientific">Selenomonas dianae</name>
    <dbReference type="NCBI Taxonomy" id="135079"/>
    <lineage>
        <taxon>Bacteria</taxon>
        <taxon>Bacillati</taxon>
        <taxon>Bacillota</taxon>
        <taxon>Negativicutes</taxon>
        <taxon>Selenomonadales</taxon>
        <taxon>Selenomonadaceae</taxon>
        <taxon>Selenomonas</taxon>
    </lineage>
</organism>
<dbReference type="Pfam" id="PF00593">
    <property type="entry name" value="TonB_dep_Rec_b-barrel"/>
    <property type="match status" value="1"/>
</dbReference>
<dbReference type="NCBIfam" id="TIGR01783">
    <property type="entry name" value="TonB-siderophor"/>
    <property type="match status" value="1"/>
</dbReference>
<evidence type="ECO:0000256" key="9">
    <source>
        <dbReference type="PROSITE-ProRule" id="PRU01360"/>
    </source>
</evidence>
<accession>A0ABN0T6R0</accession>
<dbReference type="InterPro" id="IPR000531">
    <property type="entry name" value="Beta-barrel_TonB"/>
</dbReference>
<dbReference type="CDD" id="cd01347">
    <property type="entry name" value="ligand_gated_channel"/>
    <property type="match status" value="1"/>
</dbReference>
<comment type="caution">
    <text evidence="14">The sequence shown here is derived from an EMBL/GenBank/DDBJ whole genome shotgun (WGS) entry which is preliminary data.</text>
</comment>
<evidence type="ECO:0000256" key="10">
    <source>
        <dbReference type="RuleBase" id="RU003357"/>
    </source>
</evidence>
<gene>
    <name evidence="14" type="ORF">GCM10008919_16470</name>
</gene>
<comment type="subcellular location">
    <subcellularLocation>
        <location evidence="1 9">Cell outer membrane</location>
        <topology evidence="1 9">Multi-pass membrane protein</topology>
    </subcellularLocation>
</comment>
<keyword evidence="15" id="KW-1185">Reference proteome</keyword>
<proteinExistence type="inferred from homology"/>
<dbReference type="InterPro" id="IPR037066">
    <property type="entry name" value="Plug_dom_sf"/>
</dbReference>
<evidence type="ECO:0000259" key="12">
    <source>
        <dbReference type="Pfam" id="PF00593"/>
    </source>
</evidence>
<feature type="domain" description="TonB-dependent receptor plug" evidence="13">
    <location>
        <begin position="86"/>
        <end position="181"/>
    </location>
</feature>
<comment type="similarity">
    <text evidence="2 9 10">Belongs to the TonB-dependent receptor family.</text>
</comment>
<dbReference type="SUPFAM" id="SSF56935">
    <property type="entry name" value="Porins"/>
    <property type="match status" value="1"/>
</dbReference>
<reference evidence="14 15" key="1">
    <citation type="journal article" date="2019" name="Int. J. Syst. Evol. Microbiol.">
        <title>The Global Catalogue of Microorganisms (GCM) 10K type strain sequencing project: providing services to taxonomists for standard genome sequencing and annotation.</title>
        <authorList>
            <consortium name="The Broad Institute Genomics Platform"/>
            <consortium name="The Broad Institute Genome Sequencing Center for Infectious Disease"/>
            <person name="Wu L."/>
            <person name="Ma J."/>
        </authorList>
    </citation>
    <scope>NUCLEOTIDE SEQUENCE [LARGE SCALE GENOMIC DNA]</scope>
    <source>
        <strain evidence="14 15">JCM 8542</strain>
    </source>
</reference>
<evidence type="ECO:0000256" key="2">
    <source>
        <dbReference type="ARBA" id="ARBA00009810"/>
    </source>
</evidence>
<dbReference type="InterPro" id="IPR010105">
    <property type="entry name" value="TonB_sidphr_rcpt"/>
</dbReference>
<sequence length="742" mass="81778">MKCTAPPGARKELEHMRKKQLTAAIMTALMTVSASAYAAEQTTAHADGTLDSYELAPVEVEGERAAETDAMTAETASLGALGSGDVLEAPVNVVSYTDETLKKSFVPTRAFLNAATNNPSVMVGGASTNNNVELQIRGIPFNTHDILLDGVPGMIMMQNQPTNYIGRMEIIAGPNAVVSGIGLQQSASGFINFVPKKAEAKPNLDITTSYASSRYFSHGIDWGQRFGKNQEWGIRINAETHNGRTTMSGEDLHGRDLYVNIDHEDAKSKSSFLYGYDTEVNHGMPEVLRIKDANWGTSVTRLPAANSVVKNFMPRWALLSHTHRVYLLQHEQKLGRHLTAYAKAGIMHRDWPGYITAKPFLQNDAGDYTLDISGSSTMGKTDRRAFMTGLKYDVTSGILDHTLTVGYDYLSQHSRSNYAPGTTSHLTGNIYQGLITDPGAPRAPEGQWYVGSKANYRSFVFTDSIATKDGRLKFVAGVRHQTIHTRSLSRTTGAETKSYEKCANTPTFGALYKLSPRTAIYANYAESLGTVSSPPSTVINKDDVMPPVKTKQYELGAKWDMGSWASTLSLFRINQPTAIVNASNYYVMDGMTRSQGIEWNVFGHVAPRLNIMGGFMILNAEYERTQGGRKDGNQVFGTPQFNATLALDWETKAKGLNIYGRMHHFGTSYADSLNRIEVPAWTRFDLGAQYKTEAFGCPMALNFMVYNVFNKMYWSTTTVKWSEGGLMLNPGRTYMLSATIRL</sequence>
<dbReference type="InterPro" id="IPR012910">
    <property type="entry name" value="Plug_dom"/>
</dbReference>
<keyword evidence="6 10" id="KW-0798">TonB box</keyword>
<dbReference type="EMBL" id="BAAACR010000012">
    <property type="protein sequence ID" value="GAA0213923.1"/>
    <property type="molecule type" value="Genomic_DNA"/>
</dbReference>
<dbReference type="Pfam" id="PF07715">
    <property type="entry name" value="Plug"/>
    <property type="match status" value="1"/>
</dbReference>
<feature type="signal peptide" evidence="11">
    <location>
        <begin position="1"/>
        <end position="38"/>
    </location>
</feature>
<evidence type="ECO:0000313" key="15">
    <source>
        <dbReference type="Proteomes" id="UP001500399"/>
    </source>
</evidence>
<keyword evidence="14" id="KW-0675">Receptor</keyword>
<protein>
    <submittedName>
        <fullName evidence="14">TonB-dependent siderophore receptor</fullName>
    </submittedName>
</protein>
<evidence type="ECO:0000256" key="6">
    <source>
        <dbReference type="ARBA" id="ARBA00023077"/>
    </source>
</evidence>
<keyword evidence="5 9" id="KW-0812">Transmembrane</keyword>
<evidence type="ECO:0000256" key="11">
    <source>
        <dbReference type="SAM" id="SignalP"/>
    </source>
</evidence>
<keyword evidence="7 9" id="KW-0472">Membrane</keyword>
<dbReference type="PROSITE" id="PS52016">
    <property type="entry name" value="TONB_DEPENDENT_REC_3"/>
    <property type="match status" value="1"/>
</dbReference>
<evidence type="ECO:0000256" key="1">
    <source>
        <dbReference type="ARBA" id="ARBA00004571"/>
    </source>
</evidence>
<dbReference type="Proteomes" id="UP001500399">
    <property type="component" value="Unassembled WGS sequence"/>
</dbReference>
<evidence type="ECO:0000256" key="3">
    <source>
        <dbReference type="ARBA" id="ARBA00022448"/>
    </source>
</evidence>
<evidence type="ECO:0000256" key="7">
    <source>
        <dbReference type="ARBA" id="ARBA00023136"/>
    </source>
</evidence>
<feature type="chain" id="PRO_5045311892" evidence="11">
    <location>
        <begin position="39"/>
        <end position="742"/>
    </location>
</feature>
<dbReference type="InterPro" id="IPR039426">
    <property type="entry name" value="TonB-dep_rcpt-like"/>
</dbReference>
<dbReference type="PANTHER" id="PTHR32552">
    <property type="entry name" value="FERRICHROME IRON RECEPTOR-RELATED"/>
    <property type="match status" value="1"/>
</dbReference>
<name>A0ABN0T6R0_9FIRM</name>
<dbReference type="Gene3D" id="2.40.170.20">
    <property type="entry name" value="TonB-dependent receptor, beta-barrel domain"/>
    <property type="match status" value="1"/>
</dbReference>